<feature type="binding site" evidence="5">
    <location>
        <position position="214"/>
    </location>
    <ligand>
        <name>Mo-molybdopterin</name>
        <dbReference type="ChEBI" id="CHEBI:71302"/>
    </ligand>
</feature>
<gene>
    <name evidence="5 7" type="primary">msrP</name>
    <name evidence="7" type="ORF">FLL45_11885</name>
</gene>
<evidence type="ECO:0000256" key="1">
    <source>
        <dbReference type="ARBA" id="ARBA00022505"/>
    </source>
</evidence>
<evidence type="ECO:0000313" key="8">
    <source>
        <dbReference type="Proteomes" id="UP000317839"/>
    </source>
</evidence>
<comment type="function">
    <text evidence="5">Part of the MsrPQ system that repairs oxidized periplasmic proteins containing methionine sulfoxide residues (Met-O), using respiratory chain electrons. Thus protects these proteins from oxidative-stress damage caused by reactive species of oxygen and chlorine generated by the host defense mechanisms. MsrPQ is essential for the maintenance of envelope integrity under bleach stress, rescuing a wide series of structurally unrelated periplasmic proteins from methionine oxidation. The catalytic subunit MsrP is non-stereospecific, being able to reduce both (R-) and (S-) diastereoisomers of methionine sulfoxide.</text>
</comment>
<evidence type="ECO:0000256" key="2">
    <source>
        <dbReference type="ARBA" id="ARBA00022723"/>
    </source>
</evidence>
<feature type="binding site" evidence="5">
    <location>
        <position position="126"/>
    </location>
    <ligand>
        <name>Mo-molybdopterin</name>
        <dbReference type="ChEBI" id="CHEBI:71302"/>
    </ligand>
    <ligandPart>
        <name>Mo</name>
        <dbReference type="ChEBI" id="CHEBI:28685"/>
    </ligandPart>
</feature>
<comment type="subunit">
    <text evidence="5">Heterodimer of a catalytic subunit (MsrP) and a heme-binding subunit (MsrQ).</text>
</comment>
<comment type="catalytic activity">
    <reaction evidence="5">
        <text>L-methionyl-[protein] + a quinone + H2O = L-methionyl-(R)-S-oxide-[protein] + a quinol</text>
        <dbReference type="Rhea" id="RHEA:51296"/>
        <dbReference type="Rhea" id="RHEA-COMP:12313"/>
        <dbReference type="Rhea" id="RHEA-COMP:12314"/>
        <dbReference type="ChEBI" id="CHEBI:15377"/>
        <dbReference type="ChEBI" id="CHEBI:16044"/>
        <dbReference type="ChEBI" id="CHEBI:24646"/>
        <dbReference type="ChEBI" id="CHEBI:45764"/>
        <dbReference type="ChEBI" id="CHEBI:132124"/>
    </reaction>
</comment>
<keyword evidence="4 5" id="KW-0560">Oxidoreductase</keyword>
<dbReference type="PANTHER" id="PTHR43032:SF3">
    <property type="entry name" value="PROTEIN-METHIONINE-SULFOXIDE REDUCTASE CATALYTIC SUBUNIT MSRP"/>
    <property type="match status" value="1"/>
</dbReference>
<dbReference type="GO" id="GO:0043546">
    <property type="term" value="F:molybdopterin cofactor binding"/>
    <property type="evidence" value="ECO:0007669"/>
    <property type="project" value="UniProtKB-UniRule"/>
</dbReference>
<keyword evidence="2 5" id="KW-0479">Metal-binding</keyword>
<feature type="binding site" evidence="5">
    <location>
        <position position="67"/>
    </location>
    <ligand>
        <name>Mo-molybdopterin</name>
        <dbReference type="ChEBI" id="CHEBI:71302"/>
    </ligand>
</feature>
<dbReference type="Proteomes" id="UP000317839">
    <property type="component" value="Unassembled WGS sequence"/>
</dbReference>
<comment type="similarity">
    <text evidence="5">Belongs to the MsrP family.</text>
</comment>
<feature type="binding site" evidence="5">
    <location>
        <position position="219"/>
    </location>
    <ligand>
        <name>Mo-molybdopterin</name>
        <dbReference type="ChEBI" id="CHEBI:71302"/>
    </ligand>
</feature>
<dbReference type="InterPro" id="IPR000572">
    <property type="entry name" value="OxRdtase_Mopterin-bd_dom"/>
</dbReference>
<dbReference type="SUPFAM" id="SSF56524">
    <property type="entry name" value="Oxidoreductase molybdopterin-binding domain"/>
    <property type="match status" value="1"/>
</dbReference>
<evidence type="ECO:0000256" key="5">
    <source>
        <dbReference type="HAMAP-Rule" id="MF_01206"/>
    </source>
</evidence>
<name>A0A545TEF1_9GAMM</name>
<dbReference type="GO" id="GO:0016672">
    <property type="term" value="F:oxidoreductase activity, acting on a sulfur group of donors, quinone or similar compound as acceptor"/>
    <property type="evidence" value="ECO:0007669"/>
    <property type="project" value="UniProtKB-UniRule"/>
</dbReference>
<dbReference type="RefSeq" id="WP_142942219.1">
    <property type="nucleotide sequence ID" value="NZ_VIKR01000002.1"/>
</dbReference>
<sequence length="315" mass="36073">MKKKFSESQITPENVFWNRRKFIQNFALAGASASYFATLPVGATSQDLSGDGLKDELSSEYVITHHNNFYEFSTSKKKPAEMAKDFKPGKDWKVAITGEIDKPGTYTLEDILRWGQVEERIYRFRCVEGWSMVIPWSGFELNAIINKVKPNSKAKYLEFKTLYDPKVFPGQKRGVFGMHTLPWPYTEGLTIEEAAHPLTLMATGVYGKDLPGQNGAPLRLVVPWKYGFKSIKSIVSIHFTDKKPVSTWTDRLPNEYGFYANVNPEVDHPRWSQATERRITDESFFGVKKIPTLMFNGYSDDVAYLYKGLDLRKNF</sequence>
<dbReference type="PANTHER" id="PTHR43032">
    <property type="entry name" value="PROTEIN-METHIONINE-SULFOXIDE REDUCTASE"/>
    <property type="match status" value="1"/>
</dbReference>
<organism evidence="7 8">
    <name type="scientific">Aliikangiella marina</name>
    <dbReference type="NCBI Taxonomy" id="1712262"/>
    <lineage>
        <taxon>Bacteria</taxon>
        <taxon>Pseudomonadati</taxon>
        <taxon>Pseudomonadota</taxon>
        <taxon>Gammaproteobacteria</taxon>
        <taxon>Oceanospirillales</taxon>
        <taxon>Pleioneaceae</taxon>
        <taxon>Aliikangiella</taxon>
    </lineage>
</organism>
<comment type="catalytic activity">
    <reaction evidence="5">
        <text>L-methionyl-[protein] + a quinone + H2O = L-methionyl-(S)-S-oxide-[protein] + a quinol</text>
        <dbReference type="Rhea" id="RHEA:51292"/>
        <dbReference type="Rhea" id="RHEA-COMP:12313"/>
        <dbReference type="Rhea" id="RHEA-COMP:12315"/>
        <dbReference type="ChEBI" id="CHEBI:15377"/>
        <dbReference type="ChEBI" id="CHEBI:16044"/>
        <dbReference type="ChEBI" id="CHEBI:24646"/>
        <dbReference type="ChEBI" id="CHEBI:44120"/>
        <dbReference type="ChEBI" id="CHEBI:132124"/>
    </reaction>
</comment>
<feature type="domain" description="Oxidoreductase molybdopterin-binding" evidence="6">
    <location>
        <begin position="90"/>
        <end position="248"/>
    </location>
</feature>
<evidence type="ECO:0000256" key="4">
    <source>
        <dbReference type="ARBA" id="ARBA00023002"/>
    </source>
</evidence>
<evidence type="ECO:0000313" key="7">
    <source>
        <dbReference type="EMBL" id="TQV75605.1"/>
    </source>
</evidence>
<evidence type="ECO:0000259" key="6">
    <source>
        <dbReference type="Pfam" id="PF00174"/>
    </source>
</evidence>
<dbReference type="GO" id="GO:0030091">
    <property type="term" value="P:protein repair"/>
    <property type="evidence" value="ECO:0007669"/>
    <property type="project" value="UniProtKB-UniRule"/>
</dbReference>
<dbReference type="EMBL" id="VIKR01000002">
    <property type="protein sequence ID" value="TQV75605.1"/>
    <property type="molecule type" value="Genomic_DNA"/>
</dbReference>
<proteinExistence type="inferred from homology"/>
<reference evidence="7 8" key="1">
    <citation type="submission" date="2019-06" db="EMBL/GenBank/DDBJ databases">
        <title>Draft genome of Aliikangiella marina GYP-15.</title>
        <authorList>
            <person name="Wang G."/>
        </authorList>
    </citation>
    <scope>NUCLEOTIDE SEQUENCE [LARGE SCALE GENOMIC DNA]</scope>
    <source>
        <strain evidence="7 8">GYP-15</strain>
    </source>
</reference>
<dbReference type="EC" id="1.8.5.-" evidence="5"/>
<feature type="binding site" evidence="5">
    <location>
        <begin position="230"/>
        <end position="232"/>
    </location>
    <ligand>
        <name>Mo-molybdopterin</name>
        <dbReference type="ChEBI" id="CHEBI:71302"/>
    </ligand>
</feature>
<evidence type="ECO:0000256" key="3">
    <source>
        <dbReference type="ARBA" id="ARBA00022729"/>
    </source>
</evidence>
<dbReference type="AlphaFoldDB" id="A0A545TEF1"/>
<feature type="binding site" evidence="5">
    <location>
        <begin position="70"/>
        <end position="71"/>
    </location>
    <ligand>
        <name>Mo-molybdopterin</name>
        <dbReference type="ChEBI" id="CHEBI:71302"/>
    </ligand>
</feature>
<dbReference type="Pfam" id="PF00174">
    <property type="entry name" value="Oxidored_molyb"/>
    <property type="match status" value="1"/>
</dbReference>
<dbReference type="InterPro" id="IPR022867">
    <property type="entry name" value="MsrP"/>
</dbReference>
<keyword evidence="3 5" id="KW-0732">Signal</keyword>
<dbReference type="Gene3D" id="3.90.420.10">
    <property type="entry name" value="Oxidoreductase, molybdopterin-binding domain"/>
    <property type="match status" value="1"/>
</dbReference>
<comment type="caution">
    <text evidence="7">The sequence shown here is derived from an EMBL/GenBank/DDBJ whole genome shotgun (WGS) entry which is preliminary data.</text>
</comment>
<keyword evidence="1 5" id="KW-0500">Molybdenum</keyword>
<feature type="binding site" evidence="5">
    <location>
        <position position="161"/>
    </location>
    <ligand>
        <name>Mo-molybdopterin</name>
        <dbReference type="ChEBI" id="CHEBI:71302"/>
    </ligand>
</feature>
<accession>A0A545TEF1</accession>
<dbReference type="InterPro" id="IPR036374">
    <property type="entry name" value="OxRdtase_Mopterin-bd_sf"/>
</dbReference>
<comment type="cofactor">
    <cofactor evidence="5">
        <name>Mo-molybdopterin</name>
        <dbReference type="ChEBI" id="CHEBI:71302"/>
    </cofactor>
    <text evidence="5">Binds 1 Mo-molybdopterin (Mo-MPT) cofactor per subunit.</text>
</comment>
<protein>
    <recommendedName>
        <fullName evidence="5">Protein-methionine-sulfoxide reductase catalytic subunit MsrP</fullName>
        <ecNumber evidence="5">1.8.5.-</ecNumber>
    </recommendedName>
</protein>
<dbReference type="GO" id="GO:0046872">
    <property type="term" value="F:metal ion binding"/>
    <property type="evidence" value="ECO:0007669"/>
    <property type="project" value="UniProtKB-KW"/>
</dbReference>
<dbReference type="OrthoDB" id="9795587at2"/>
<dbReference type="HAMAP" id="MF_01206">
    <property type="entry name" value="MsrP"/>
    <property type="match status" value="1"/>
</dbReference>
<dbReference type="NCBIfam" id="NF003767">
    <property type="entry name" value="PRK05363.1"/>
    <property type="match status" value="1"/>
</dbReference>
<keyword evidence="8" id="KW-1185">Reference proteome</keyword>